<accession>A0A0L0T3X2</accession>
<evidence type="ECO:0000313" key="1">
    <source>
        <dbReference type="EMBL" id="KNE69421.1"/>
    </source>
</evidence>
<name>A0A0L0T3X2_ALLM3</name>
<dbReference type="AlphaFoldDB" id="A0A0L0T3X2"/>
<sequence length="180" mass="19668">MILGHPPWIGDKGVCALHLTWAKASRERPFLSTILSTFLENNGTFRDLTVDPTTVRAAYQWTSELDPPLPVKCTTVTDAAFALEDLVGVATAVRAPTSHAPPAACQLRSLSFAVPGALPAIIAALRPQAAFNHFLRDLNTSSGVAGVRANLLVQWWQVRGAMLVPRFYRRYDKVTPGSFR</sequence>
<reference evidence="1 2" key="1">
    <citation type="submission" date="2009-11" db="EMBL/GenBank/DDBJ databases">
        <title>Annotation of Allomyces macrogynus ATCC 38327.</title>
        <authorList>
            <consortium name="The Broad Institute Genome Sequencing Platform"/>
            <person name="Russ C."/>
            <person name="Cuomo C."/>
            <person name="Burger G."/>
            <person name="Gray M.W."/>
            <person name="Holland P.W.H."/>
            <person name="King N."/>
            <person name="Lang F.B.F."/>
            <person name="Roger A.J."/>
            <person name="Ruiz-Trillo I."/>
            <person name="Young S.K."/>
            <person name="Zeng Q."/>
            <person name="Gargeya S."/>
            <person name="Fitzgerald M."/>
            <person name="Haas B."/>
            <person name="Abouelleil A."/>
            <person name="Alvarado L."/>
            <person name="Arachchi H.M."/>
            <person name="Berlin A."/>
            <person name="Chapman S.B."/>
            <person name="Gearin G."/>
            <person name="Goldberg J."/>
            <person name="Griggs A."/>
            <person name="Gujja S."/>
            <person name="Hansen M."/>
            <person name="Heiman D."/>
            <person name="Howarth C."/>
            <person name="Larimer J."/>
            <person name="Lui A."/>
            <person name="MacDonald P.J.P."/>
            <person name="McCowen C."/>
            <person name="Montmayeur A."/>
            <person name="Murphy C."/>
            <person name="Neiman D."/>
            <person name="Pearson M."/>
            <person name="Priest M."/>
            <person name="Roberts A."/>
            <person name="Saif S."/>
            <person name="Shea T."/>
            <person name="Sisk P."/>
            <person name="Stolte C."/>
            <person name="Sykes S."/>
            <person name="Wortman J."/>
            <person name="Nusbaum C."/>
            <person name="Birren B."/>
        </authorList>
    </citation>
    <scope>NUCLEOTIDE SEQUENCE [LARGE SCALE GENOMIC DNA]</scope>
    <source>
        <strain evidence="1 2">ATCC 38327</strain>
    </source>
</reference>
<reference evidence="2" key="2">
    <citation type="submission" date="2009-11" db="EMBL/GenBank/DDBJ databases">
        <title>The Genome Sequence of Allomyces macrogynus strain ATCC 38327.</title>
        <authorList>
            <consortium name="The Broad Institute Genome Sequencing Platform"/>
            <person name="Russ C."/>
            <person name="Cuomo C."/>
            <person name="Shea T."/>
            <person name="Young S.K."/>
            <person name="Zeng Q."/>
            <person name="Koehrsen M."/>
            <person name="Haas B."/>
            <person name="Borodovsky M."/>
            <person name="Guigo R."/>
            <person name="Alvarado L."/>
            <person name="Berlin A."/>
            <person name="Borenstein D."/>
            <person name="Chen Z."/>
            <person name="Engels R."/>
            <person name="Freedman E."/>
            <person name="Gellesch M."/>
            <person name="Goldberg J."/>
            <person name="Griggs A."/>
            <person name="Gujja S."/>
            <person name="Heiman D."/>
            <person name="Hepburn T."/>
            <person name="Howarth C."/>
            <person name="Jen D."/>
            <person name="Larson L."/>
            <person name="Lewis B."/>
            <person name="Mehta T."/>
            <person name="Park D."/>
            <person name="Pearson M."/>
            <person name="Roberts A."/>
            <person name="Saif S."/>
            <person name="Shenoy N."/>
            <person name="Sisk P."/>
            <person name="Stolte C."/>
            <person name="Sykes S."/>
            <person name="Walk T."/>
            <person name="White J."/>
            <person name="Yandava C."/>
            <person name="Burger G."/>
            <person name="Gray M.W."/>
            <person name="Holland P.W.H."/>
            <person name="King N."/>
            <person name="Lang F.B.F."/>
            <person name="Roger A.J."/>
            <person name="Ruiz-Trillo I."/>
            <person name="Lander E."/>
            <person name="Nusbaum C."/>
        </authorList>
    </citation>
    <scope>NUCLEOTIDE SEQUENCE [LARGE SCALE GENOMIC DNA]</scope>
    <source>
        <strain evidence="2">ATCC 38327</strain>
    </source>
</reference>
<gene>
    <name evidence="1" type="ORF">AMAG_13781</name>
</gene>
<proteinExistence type="predicted"/>
<dbReference type="VEuPathDB" id="FungiDB:AMAG_13781"/>
<keyword evidence="2" id="KW-1185">Reference proteome</keyword>
<evidence type="ECO:0000313" key="2">
    <source>
        <dbReference type="Proteomes" id="UP000054350"/>
    </source>
</evidence>
<organism evidence="1 2">
    <name type="scientific">Allomyces macrogynus (strain ATCC 38327)</name>
    <name type="common">Allomyces javanicus var. macrogynus</name>
    <dbReference type="NCBI Taxonomy" id="578462"/>
    <lineage>
        <taxon>Eukaryota</taxon>
        <taxon>Fungi</taxon>
        <taxon>Fungi incertae sedis</taxon>
        <taxon>Blastocladiomycota</taxon>
        <taxon>Blastocladiomycetes</taxon>
        <taxon>Blastocladiales</taxon>
        <taxon>Blastocladiaceae</taxon>
        <taxon>Allomyces</taxon>
    </lineage>
</organism>
<dbReference type="EMBL" id="GG745360">
    <property type="protein sequence ID" value="KNE69421.1"/>
    <property type="molecule type" value="Genomic_DNA"/>
</dbReference>
<protein>
    <submittedName>
        <fullName evidence="1">Uncharacterized protein</fullName>
    </submittedName>
</protein>
<dbReference type="Proteomes" id="UP000054350">
    <property type="component" value="Unassembled WGS sequence"/>
</dbReference>